<feature type="region of interest" description="Disordered" evidence="1">
    <location>
        <begin position="384"/>
        <end position="427"/>
    </location>
</feature>
<dbReference type="Proteomes" id="UP001151760">
    <property type="component" value="Unassembled WGS sequence"/>
</dbReference>
<proteinExistence type="predicted"/>
<sequence length="427" mass="47118">MGSAIPLNRLAQLLCLLNCIAMDYGNKLYFFRDCGADNILWKGNAGAGKHNLEKEKLKIPIILEKETEAQRKGAIGLRGQSHYVEAAFYLSDLSDLHFSARDELLFLVASLEIIERDGLINQRSSLESAFELFSTRMEATQDEQARVLGNRVAELDAQLLEMVAYLDKEFYPRFLTAISERRWILTHELKLVILKCLQSPEYCHALRMDIGCVVNKGIQDGLRAGVDHGKAGRDLSVIEAYDPSAEAKYVEAVNALGTVDFSLLSKLKSMKDASIVNLMDSLCLEGPLSEITRVEDLQPSSEQLRLPIHRPEDNVVLSETSLSSSLQVVHSRVQRVNGEIMEKRLSLTDVMAPLAEPLSSQSLIGEASTSAASTTTEPITTLSTTLASSDVIPPLATSNDQALDMEPNDEDPPAVTFEREELVPSPE</sequence>
<evidence type="ECO:0000256" key="1">
    <source>
        <dbReference type="SAM" id="MobiDB-lite"/>
    </source>
</evidence>
<keyword evidence="4" id="KW-1185">Reference proteome</keyword>
<name>A0ABQ5DR39_9ASTR</name>
<feature type="compositionally biased region" description="Basic and acidic residues" evidence="1">
    <location>
        <begin position="417"/>
        <end position="427"/>
    </location>
</feature>
<keyword evidence="2" id="KW-0732">Signal</keyword>
<feature type="chain" id="PRO_5045238899" evidence="2">
    <location>
        <begin position="26"/>
        <end position="427"/>
    </location>
</feature>
<evidence type="ECO:0000256" key="2">
    <source>
        <dbReference type="SAM" id="SignalP"/>
    </source>
</evidence>
<reference evidence="3" key="2">
    <citation type="submission" date="2022-01" db="EMBL/GenBank/DDBJ databases">
        <authorList>
            <person name="Yamashiro T."/>
            <person name="Shiraishi A."/>
            <person name="Satake H."/>
            <person name="Nakayama K."/>
        </authorList>
    </citation>
    <scope>NUCLEOTIDE SEQUENCE</scope>
</reference>
<organism evidence="3 4">
    <name type="scientific">Tanacetum coccineum</name>
    <dbReference type="NCBI Taxonomy" id="301880"/>
    <lineage>
        <taxon>Eukaryota</taxon>
        <taxon>Viridiplantae</taxon>
        <taxon>Streptophyta</taxon>
        <taxon>Embryophyta</taxon>
        <taxon>Tracheophyta</taxon>
        <taxon>Spermatophyta</taxon>
        <taxon>Magnoliopsida</taxon>
        <taxon>eudicotyledons</taxon>
        <taxon>Gunneridae</taxon>
        <taxon>Pentapetalae</taxon>
        <taxon>asterids</taxon>
        <taxon>campanulids</taxon>
        <taxon>Asterales</taxon>
        <taxon>Asteraceae</taxon>
        <taxon>Asteroideae</taxon>
        <taxon>Anthemideae</taxon>
        <taxon>Anthemidinae</taxon>
        <taxon>Tanacetum</taxon>
    </lineage>
</organism>
<evidence type="ECO:0000313" key="4">
    <source>
        <dbReference type="Proteomes" id="UP001151760"/>
    </source>
</evidence>
<reference evidence="3" key="1">
    <citation type="journal article" date="2022" name="Int. J. Mol. Sci.">
        <title>Draft Genome of Tanacetum Coccineum: Genomic Comparison of Closely Related Tanacetum-Family Plants.</title>
        <authorList>
            <person name="Yamashiro T."/>
            <person name="Shiraishi A."/>
            <person name="Nakayama K."/>
            <person name="Satake H."/>
        </authorList>
    </citation>
    <scope>NUCLEOTIDE SEQUENCE</scope>
</reference>
<feature type="signal peptide" evidence="2">
    <location>
        <begin position="1"/>
        <end position="25"/>
    </location>
</feature>
<evidence type="ECO:0000313" key="3">
    <source>
        <dbReference type="EMBL" id="GJT40741.1"/>
    </source>
</evidence>
<accession>A0ABQ5DR39</accession>
<gene>
    <name evidence="3" type="ORF">Tco_0940606</name>
</gene>
<comment type="caution">
    <text evidence="3">The sequence shown here is derived from an EMBL/GenBank/DDBJ whole genome shotgun (WGS) entry which is preliminary data.</text>
</comment>
<protein>
    <submittedName>
        <fullName evidence="3">Uncharacterized protein</fullName>
    </submittedName>
</protein>
<dbReference type="EMBL" id="BQNB010015500">
    <property type="protein sequence ID" value="GJT40741.1"/>
    <property type="molecule type" value="Genomic_DNA"/>
</dbReference>